<accession>A0A919SAC2</accession>
<proteinExistence type="predicted"/>
<dbReference type="SUPFAM" id="SSF110296">
    <property type="entry name" value="Oligoxyloglucan reducing end-specific cellobiohydrolase"/>
    <property type="match status" value="1"/>
</dbReference>
<dbReference type="PANTHER" id="PTHR43739:SF5">
    <property type="entry name" value="EXO-ALPHA-SIALIDASE"/>
    <property type="match status" value="1"/>
</dbReference>
<dbReference type="RefSeq" id="WP_212996216.1">
    <property type="nucleotide sequence ID" value="NZ_BAAATW010000001.1"/>
</dbReference>
<dbReference type="PANTHER" id="PTHR43739">
    <property type="entry name" value="XYLOGLUCANASE (EUROFUNG)"/>
    <property type="match status" value="1"/>
</dbReference>
<gene>
    <name evidence="1" type="ORF">Aco04nite_12440</name>
</gene>
<dbReference type="Gene3D" id="2.130.10.10">
    <property type="entry name" value="YVTN repeat-like/Quinoprotein amine dehydrogenase"/>
    <property type="match status" value="1"/>
</dbReference>
<evidence type="ECO:0000313" key="2">
    <source>
        <dbReference type="Proteomes" id="UP000680865"/>
    </source>
</evidence>
<dbReference type="GO" id="GO:0016787">
    <property type="term" value="F:hydrolase activity"/>
    <property type="evidence" value="ECO:0007669"/>
    <property type="project" value="UniProtKB-KW"/>
</dbReference>
<dbReference type="CDD" id="cd15482">
    <property type="entry name" value="Sialidase_non-viral"/>
    <property type="match status" value="1"/>
</dbReference>
<dbReference type="InterPro" id="IPR015943">
    <property type="entry name" value="WD40/YVTN_repeat-like_dom_sf"/>
</dbReference>
<protein>
    <submittedName>
        <fullName evidence="1">Glycosyl hydrolase</fullName>
    </submittedName>
</protein>
<dbReference type="AlphaFoldDB" id="A0A919SAC2"/>
<organism evidence="1 2">
    <name type="scientific">Winogradskya consettensis</name>
    <dbReference type="NCBI Taxonomy" id="113560"/>
    <lineage>
        <taxon>Bacteria</taxon>
        <taxon>Bacillati</taxon>
        <taxon>Actinomycetota</taxon>
        <taxon>Actinomycetes</taxon>
        <taxon>Micromonosporales</taxon>
        <taxon>Micromonosporaceae</taxon>
        <taxon>Winogradskya</taxon>
    </lineage>
</organism>
<dbReference type="Proteomes" id="UP000680865">
    <property type="component" value="Unassembled WGS sequence"/>
</dbReference>
<dbReference type="InterPro" id="IPR052025">
    <property type="entry name" value="Xyloglucanase_GH74"/>
</dbReference>
<keyword evidence="1" id="KW-0378">Hydrolase</keyword>
<comment type="caution">
    <text evidence="1">The sequence shown here is derived from an EMBL/GenBank/DDBJ whole genome shotgun (WGS) entry which is preliminary data.</text>
</comment>
<keyword evidence="2" id="KW-1185">Reference proteome</keyword>
<dbReference type="GO" id="GO:0010411">
    <property type="term" value="P:xyloglucan metabolic process"/>
    <property type="evidence" value="ECO:0007669"/>
    <property type="project" value="TreeGrafter"/>
</dbReference>
<dbReference type="EMBL" id="BOQP01000006">
    <property type="protein sequence ID" value="GIM68824.1"/>
    <property type="molecule type" value="Genomic_DNA"/>
</dbReference>
<reference evidence="1" key="1">
    <citation type="submission" date="2021-03" db="EMBL/GenBank/DDBJ databases">
        <title>Whole genome shotgun sequence of Actinoplanes consettensis NBRC 14913.</title>
        <authorList>
            <person name="Komaki H."/>
            <person name="Tamura T."/>
        </authorList>
    </citation>
    <scope>NUCLEOTIDE SEQUENCE</scope>
    <source>
        <strain evidence="1">NBRC 14913</strain>
    </source>
</reference>
<evidence type="ECO:0000313" key="1">
    <source>
        <dbReference type="EMBL" id="GIM68824.1"/>
    </source>
</evidence>
<name>A0A919SAC2_9ACTN</name>
<sequence length="362" mass="39035">MTATLAIGTSKGLFLASSDDDRRSWRLSSAHFPGTAVYAVAFDTSRPVPRLLAGIDSSHFGPTVTVSDDYGATWQEPDHAPLAFPGDTGAAVERVWQITPAGPVVWAGTQPSALWRSTDGGLTYELVRGLWDHPHRPDWGAGFGGQAIHTILPHPHDSRKVLVAMSTGGVYRTSDGGETWAPANRGIKAYFLPDPWPEFGQCVHKVARDAADPDSYYAQNHHGVYRTTDGGDSWQSIAATLPADFGFTMVTHPARGGTIWSFPLVSDGRREPVDLRCQVFRSTDAGDTWQAQHQGLPDDPYYPVVLRDAMCTDNATTAGVYFGSRAGDVYASRDEGETWSTVAAHLPDVLCVRAVTSGGVGH</sequence>